<accession>D1QTN1</accession>
<dbReference type="InterPro" id="IPR008969">
    <property type="entry name" value="CarboxyPept-like_regulatory"/>
</dbReference>
<evidence type="ECO:0000313" key="15">
    <source>
        <dbReference type="EMBL" id="EFB31211.1"/>
    </source>
</evidence>
<dbReference type="PANTHER" id="PTHR30069">
    <property type="entry name" value="TONB-DEPENDENT OUTER MEMBRANE RECEPTOR"/>
    <property type="match status" value="1"/>
</dbReference>
<dbReference type="Gene3D" id="2.60.40.1120">
    <property type="entry name" value="Carboxypeptidase-like, regulatory domain"/>
    <property type="match status" value="1"/>
</dbReference>
<evidence type="ECO:0000256" key="9">
    <source>
        <dbReference type="ARBA" id="ARBA00023237"/>
    </source>
</evidence>
<feature type="domain" description="TonB-dependent receptor plug" evidence="14">
    <location>
        <begin position="116"/>
        <end position="221"/>
    </location>
</feature>
<keyword evidence="2 10" id="KW-0813">Transport</keyword>
<dbReference type="PROSITE" id="PS52016">
    <property type="entry name" value="TONB_DEPENDENT_REC_3"/>
    <property type="match status" value="1"/>
</dbReference>
<keyword evidence="4 10" id="KW-0812">Transmembrane</keyword>
<evidence type="ECO:0000256" key="7">
    <source>
        <dbReference type="ARBA" id="ARBA00023136"/>
    </source>
</evidence>
<evidence type="ECO:0000256" key="10">
    <source>
        <dbReference type="PROSITE-ProRule" id="PRU01360"/>
    </source>
</evidence>
<keyword evidence="9 10" id="KW-0998">Cell outer membrane</keyword>
<evidence type="ECO:0000313" key="16">
    <source>
        <dbReference type="Proteomes" id="UP000004079"/>
    </source>
</evidence>
<dbReference type="Gene3D" id="2.40.170.20">
    <property type="entry name" value="TonB-dependent receptor, beta-barrel domain"/>
    <property type="match status" value="1"/>
</dbReference>
<dbReference type="Proteomes" id="UP000004079">
    <property type="component" value="Unassembled WGS sequence"/>
</dbReference>
<organism evidence="15 16">
    <name type="scientific">Segatella oris F0302</name>
    <dbReference type="NCBI Taxonomy" id="649760"/>
    <lineage>
        <taxon>Bacteria</taxon>
        <taxon>Pseudomonadati</taxon>
        <taxon>Bacteroidota</taxon>
        <taxon>Bacteroidia</taxon>
        <taxon>Bacteroidales</taxon>
        <taxon>Prevotellaceae</taxon>
        <taxon>Segatella</taxon>
    </lineage>
</organism>
<dbReference type="Gene3D" id="2.170.130.10">
    <property type="entry name" value="TonB-dependent receptor, plug domain"/>
    <property type="match status" value="1"/>
</dbReference>
<dbReference type="InterPro" id="IPR012910">
    <property type="entry name" value="Plug_dom"/>
</dbReference>
<keyword evidence="7 10" id="KW-0472">Membrane</keyword>
<dbReference type="RefSeq" id="WP_004374413.1">
    <property type="nucleotide sequence ID" value="NZ_GG703887.1"/>
</dbReference>
<evidence type="ECO:0000256" key="8">
    <source>
        <dbReference type="ARBA" id="ARBA00023170"/>
    </source>
</evidence>
<dbReference type="GO" id="GO:0044718">
    <property type="term" value="P:siderophore transmembrane transport"/>
    <property type="evidence" value="ECO:0007669"/>
    <property type="project" value="TreeGrafter"/>
</dbReference>
<evidence type="ECO:0000256" key="6">
    <source>
        <dbReference type="ARBA" id="ARBA00023077"/>
    </source>
</evidence>
<protein>
    <submittedName>
        <fullName evidence="15">TonB-dependent receptor</fullName>
    </submittedName>
</protein>
<feature type="domain" description="TonB-dependent receptor-like beta-barrel" evidence="13">
    <location>
        <begin position="252"/>
        <end position="677"/>
    </location>
</feature>
<gene>
    <name evidence="15" type="ORF">HMPREF0971_02360</name>
</gene>
<dbReference type="InterPro" id="IPR037066">
    <property type="entry name" value="Plug_dom_sf"/>
</dbReference>
<evidence type="ECO:0000256" key="5">
    <source>
        <dbReference type="ARBA" id="ARBA00022729"/>
    </source>
</evidence>
<comment type="caution">
    <text evidence="15">The sequence shown here is derived from an EMBL/GenBank/DDBJ whole genome shotgun (WGS) entry which is preliminary data.</text>
</comment>
<dbReference type="SUPFAM" id="SSF56935">
    <property type="entry name" value="Porins"/>
    <property type="match status" value="1"/>
</dbReference>
<dbReference type="Pfam" id="PF00593">
    <property type="entry name" value="TonB_dep_Rec_b-barrel"/>
    <property type="match status" value="1"/>
</dbReference>
<evidence type="ECO:0000256" key="11">
    <source>
        <dbReference type="RuleBase" id="RU003357"/>
    </source>
</evidence>
<evidence type="ECO:0000256" key="12">
    <source>
        <dbReference type="SAM" id="SignalP"/>
    </source>
</evidence>
<dbReference type="HOGENOM" id="CLU_008287_18_0_10"/>
<evidence type="ECO:0000259" key="14">
    <source>
        <dbReference type="Pfam" id="PF07715"/>
    </source>
</evidence>
<sequence length="712" mass="80602">MTKRLLPLFAVLLFFSMRIFADPIHGIVVTDGNKPVPFAYVMTEGKKYATQADKEGRFTLNVPSGKYTLTAMLIGYERCTVKVSSSATTEVKMYMKEDLINLSAVTVTGTMTKKTLANTPVVTRVITAADIRKLDATNIRDVLEAELPGIEYSYAMNRQEVLKMQGLSGLSLLFLVDGERLAGETLDNVDYRRLNVDNIERIEIVKGAASALYGSNAVGAVINIITKSAADPLTVHLNTHFESKYGTQRHGAEVGSRTGRFSNLLNIQTDRMKSYTVFDKGRADSTQVYGNRQWNFKDKLVYKWSDKTSLTGKAGYYFHERNVSAYSKDRSRDFLGGLRFAGTLSEKDVLDVSYNFDRYDKSDFYPVTKKDILNYKNVQNSLRALYTHAFDKDLSLTMGGDMMANYLQTYQFVNGGSHRQFSTDIFVQADWNIAHHWNIVAGLRSDYFSGYGWQLTPKIAGMYSLNNLKVRGSYSRGFRAPTLKEMYMNFNMANVFYIYGNKDLKAETSNSFSTSAEYVHRNYCFTLTGYYNILDNEISTIWNPALDAGKGAMAYYNVEGTSLASVDATVVARYSCGFGAKLSYAYFHEFTRHNMPITSDSRPHTFTAQVDYRKTFKHYEMSVTLNGRYLSEGTYSTLDTATKTYRKTTSAAYSLWRLIVQQRLYQAVQITLGIDNLFNYRPKVYQYNSPFTTGTSFTVGVAVELEQLFKHL</sequence>
<dbReference type="STRING" id="649760.HMPREF0971_02360"/>
<evidence type="ECO:0000256" key="3">
    <source>
        <dbReference type="ARBA" id="ARBA00022452"/>
    </source>
</evidence>
<dbReference type="Pfam" id="PF13715">
    <property type="entry name" value="CarbopepD_reg_2"/>
    <property type="match status" value="1"/>
</dbReference>
<keyword evidence="5 12" id="KW-0732">Signal</keyword>
<dbReference type="GO" id="GO:0015344">
    <property type="term" value="F:siderophore uptake transmembrane transporter activity"/>
    <property type="evidence" value="ECO:0007669"/>
    <property type="project" value="TreeGrafter"/>
</dbReference>
<keyword evidence="8 15" id="KW-0675">Receptor</keyword>
<dbReference type="InterPro" id="IPR036942">
    <property type="entry name" value="Beta-barrel_TonB_sf"/>
</dbReference>
<dbReference type="PANTHER" id="PTHR30069:SF29">
    <property type="entry name" value="HEMOGLOBIN AND HEMOGLOBIN-HAPTOGLOBIN-BINDING PROTEIN 1-RELATED"/>
    <property type="match status" value="1"/>
</dbReference>
<feature type="chain" id="PRO_5003027006" evidence="12">
    <location>
        <begin position="22"/>
        <end position="712"/>
    </location>
</feature>
<evidence type="ECO:0000256" key="4">
    <source>
        <dbReference type="ARBA" id="ARBA00022692"/>
    </source>
</evidence>
<dbReference type="InterPro" id="IPR000531">
    <property type="entry name" value="Beta-barrel_TonB"/>
</dbReference>
<keyword evidence="3 10" id="KW-1134">Transmembrane beta strand</keyword>
<evidence type="ECO:0000256" key="1">
    <source>
        <dbReference type="ARBA" id="ARBA00004571"/>
    </source>
</evidence>
<name>D1QTN1_9BACT</name>
<comment type="similarity">
    <text evidence="10 11">Belongs to the TonB-dependent receptor family.</text>
</comment>
<evidence type="ECO:0000256" key="2">
    <source>
        <dbReference type="ARBA" id="ARBA00022448"/>
    </source>
</evidence>
<evidence type="ECO:0000259" key="13">
    <source>
        <dbReference type="Pfam" id="PF00593"/>
    </source>
</evidence>
<dbReference type="EMBL" id="ACUZ02000039">
    <property type="protein sequence ID" value="EFB31211.1"/>
    <property type="molecule type" value="Genomic_DNA"/>
</dbReference>
<dbReference type="AlphaFoldDB" id="D1QTN1"/>
<dbReference type="Pfam" id="PF07715">
    <property type="entry name" value="Plug"/>
    <property type="match status" value="1"/>
</dbReference>
<keyword evidence="6 11" id="KW-0798">TonB box</keyword>
<dbReference type="SUPFAM" id="SSF49464">
    <property type="entry name" value="Carboxypeptidase regulatory domain-like"/>
    <property type="match status" value="1"/>
</dbReference>
<dbReference type="InterPro" id="IPR039426">
    <property type="entry name" value="TonB-dep_rcpt-like"/>
</dbReference>
<feature type="signal peptide" evidence="12">
    <location>
        <begin position="1"/>
        <end position="21"/>
    </location>
</feature>
<comment type="subcellular location">
    <subcellularLocation>
        <location evidence="1 10">Cell outer membrane</location>
        <topology evidence="1 10">Multi-pass membrane protein</topology>
    </subcellularLocation>
</comment>
<reference evidence="15 16" key="1">
    <citation type="submission" date="2009-11" db="EMBL/GenBank/DDBJ databases">
        <authorList>
            <person name="Weinstock G."/>
            <person name="Sodergren E."/>
            <person name="Clifton S."/>
            <person name="Fulton L."/>
            <person name="Fulton B."/>
            <person name="Courtney L."/>
            <person name="Fronick C."/>
            <person name="Harrison M."/>
            <person name="Strong C."/>
            <person name="Farmer C."/>
            <person name="Delahaunty K."/>
            <person name="Markovic C."/>
            <person name="Hall O."/>
            <person name="Minx P."/>
            <person name="Tomlinson C."/>
            <person name="Mitreva M."/>
            <person name="Nelson J."/>
            <person name="Hou S."/>
            <person name="Wollam A."/>
            <person name="Pepin K.H."/>
            <person name="Johnson M."/>
            <person name="Bhonagiri V."/>
            <person name="Nash W.E."/>
            <person name="Warren W."/>
            <person name="Chinwalla A."/>
            <person name="Mardis E.R."/>
            <person name="Wilson R.K."/>
        </authorList>
    </citation>
    <scope>NUCLEOTIDE SEQUENCE [LARGE SCALE GENOMIC DNA]</scope>
    <source>
        <strain evidence="15 16">F0302</strain>
    </source>
</reference>
<proteinExistence type="inferred from homology"/>
<dbReference type="CDD" id="cd01347">
    <property type="entry name" value="ligand_gated_channel"/>
    <property type="match status" value="1"/>
</dbReference>
<dbReference type="GO" id="GO:0009279">
    <property type="term" value="C:cell outer membrane"/>
    <property type="evidence" value="ECO:0007669"/>
    <property type="project" value="UniProtKB-SubCell"/>
</dbReference>